<comment type="subcellular location">
    <subcellularLocation>
        <location evidence="1">Cell membrane</location>
        <topology evidence="1">Multi-pass membrane protein</topology>
    </subcellularLocation>
</comment>
<dbReference type="PANTHER" id="PTHR23535:SF2">
    <property type="entry name" value="SUGAR EFFLUX TRANSPORTER A-RELATED"/>
    <property type="match status" value="1"/>
</dbReference>
<proteinExistence type="predicted"/>
<keyword evidence="4" id="KW-0762">Sugar transport</keyword>
<keyword evidence="6 8" id="KW-1133">Transmembrane helix</keyword>
<evidence type="ECO:0000256" key="2">
    <source>
        <dbReference type="ARBA" id="ARBA00022448"/>
    </source>
</evidence>
<feature type="transmembrane region" description="Helical" evidence="8">
    <location>
        <begin position="157"/>
        <end position="178"/>
    </location>
</feature>
<evidence type="ECO:0000256" key="8">
    <source>
        <dbReference type="SAM" id="Phobius"/>
    </source>
</evidence>
<evidence type="ECO:0000256" key="4">
    <source>
        <dbReference type="ARBA" id="ARBA00022597"/>
    </source>
</evidence>
<evidence type="ECO:0000256" key="1">
    <source>
        <dbReference type="ARBA" id="ARBA00004651"/>
    </source>
</evidence>
<keyword evidence="7 8" id="KW-0472">Membrane</keyword>
<evidence type="ECO:0000256" key="7">
    <source>
        <dbReference type="ARBA" id="ARBA00023136"/>
    </source>
</evidence>
<dbReference type="SUPFAM" id="SSF103473">
    <property type="entry name" value="MFS general substrate transporter"/>
    <property type="match status" value="1"/>
</dbReference>
<feature type="transmembrane region" description="Helical" evidence="8">
    <location>
        <begin position="198"/>
        <end position="221"/>
    </location>
</feature>
<feature type="transmembrane region" description="Helical" evidence="8">
    <location>
        <begin position="41"/>
        <end position="61"/>
    </location>
</feature>
<dbReference type="InterPro" id="IPR036259">
    <property type="entry name" value="MFS_trans_sf"/>
</dbReference>
<feature type="transmembrane region" description="Helical" evidence="8">
    <location>
        <begin position="131"/>
        <end position="151"/>
    </location>
</feature>
<evidence type="ECO:0000313" key="9">
    <source>
        <dbReference type="EMBL" id="MEI1248956.1"/>
    </source>
</evidence>
<evidence type="ECO:0000256" key="6">
    <source>
        <dbReference type="ARBA" id="ARBA00022989"/>
    </source>
</evidence>
<keyword evidence="2" id="KW-0813">Transport</keyword>
<evidence type="ECO:0000256" key="3">
    <source>
        <dbReference type="ARBA" id="ARBA00022475"/>
    </source>
</evidence>
<keyword evidence="3" id="KW-1003">Cell membrane</keyword>
<dbReference type="InterPro" id="IPR011701">
    <property type="entry name" value="MFS"/>
</dbReference>
<feature type="transmembrane region" description="Helical" evidence="8">
    <location>
        <begin position="291"/>
        <end position="312"/>
    </location>
</feature>
<feature type="transmembrane region" description="Helical" evidence="8">
    <location>
        <begin position="356"/>
        <end position="378"/>
    </location>
</feature>
<keyword evidence="5 8" id="KW-0812">Transmembrane</keyword>
<feature type="transmembrane region" description="Helical" evidence="8">
    <location>
        <begin position="73"/>
        <end position="92"/>
    </location>
</feature>
<dbReference type="RefSeq" id="WP_264396551.1">
    <property type="nucleotide sequence ID" value="NZ_JBAMYB010000006.1"/>
</dbReference>
<evidence type="ECO:0000256" key="5">
    <source>
        <dbReference type="ARBA" id="ARBA00022692"/>
    </source>
</evidence>
<feature type="transmembrane region" description="Helical" evidence="8">
    <location>
        <begin position="266"/>
        <end position="285"/>
    </location>
</feature>
<gene>
    <name evidence="9" type="ORF">V8Q02_13185</name>
</gene>
<accession>A0ABU8CJY9</accession>
<keyword evidence="10" id="KW-1185">Reference proteome</keyword>
<protein>
    <submittedName>
        <fullName evidence="9">MFS transporter</fullName>
    </submittedName>
</protein>
<dbReference type="Proteomes" id="UP001531129">
    <property type="component" value="Unassembled WGS sequence"/>
</dbReference>
<organism evidence="9 10">
    <name type="scientific">Rhizobium aouanii</name>
    <dbReference type="NCBI Taxonomy" id="3118145"/>
    <lineage>
        <taxon>Bacteria</taxon>
        <taxon>Pseudomonadati</taxon>
        <taxon>Pseudomonadota</taxon>
        <taxon>Alphaproteobacteria</taxon>
        <taxon>Hyphomicrobiales</taxon>
        <taxon>Rhizobiaceae</taxon>
        <taxon>Rhizobium/Agrobacterium group</taxon>
        <taxon>Rhizobium</taxon>
    </lineage>
</organism>
<feature type="transmembrane region" description="Helical" evidence="8">
    <location>
        <begin position="233"/>
        <end position="254"/>
    </location>
</feature>
<name>A0ABU8CJY9_9HYPH</name>
<feature type="transmembrane region" description="Helical" evidence="8">
    <location>
        <begin position="333"/>
        <end position="350"/>
    </location>
</feature>
<evidence type="ECO:0000313" key="10">
    <source>
        <dbReference type="Proteomes" id="UP001531129"/>
    </source>
</evidence>
<comment type="caution">
    <text evidence="9">The sequence shown here is derived from an EMBL/GenBank/DDBJ whole genome shotgun (WGS) entry which is preliminary data.</text>
</comment>
<dbReference type="Gene3D" id="1.20.1250.20">
    <property type="entry name" value="MFS general substrate transporter like domains"/>
    <property type="match status" value="2"/>
</dbReference>
<dbReference type="PANTHER" id="PTHR23535">
    <property type="entry name" value="SUGAR EFFLUX TRANSPORTER A-RELATED"/>
    <property type="match status" value="1"/>
</dbReference>
<feature type="transmembrane region" description="Helical" evidence="8">
    <location>
        <begin position="98"/>
        <end position="119"/>
    </location>
</feature>
<sequence>MKSAIPLVLMGAVALVVGLQSAAITPNLALFARTRIGMTEGQTAAFLGAFYISALVCSLAIPHFTDVFGWLKASVVGSIILTAVAALLLAFVDGFGGVLLIAIGLLGPSASSIGLFFSYLRSTEQGRGHVVTMRAVFSIAWVAGPAGASFLMSWRGFPGLLIAVALCSLPILLLAPFLPADISPSPSSSSEARPLNSLNIGIMVVAFVLLQATNAVIVMVTPLIVTETLKLPVTYAGILLSATSAIEIPLFLLLGRMSQKRSPRAVVIVGSACGVTYSTLLYVFSSFPILLSAQFLNAAFIVAVMGAGMAWFQASMPTRVGLATGLYMNTSRAGALLGTPSAIMLVRVFGGDYKIAVLYAGFLTLMAIALLSFGALYFSSQKEFTN</sequence>
<dbReference type="EMBL" id="JBAMYC010000006">
    <property type="protein sequence ID" value="MEI1248956.1"/>
    <property type="molecule type" value="Genomic_DNA"/>
</dbReference>
<reference evidence="9 10" key="1">
    <citation type="submission" date="2024-01" db="EMBL/GenBank/DDBJ databases">
        <title>Draft genome sequences of three bacterial strains isolated from Acacia saligna represent a potential new species within the genus Rhizobium.</title>
        <authorList>
            <person name="Tambong J.T."/>
            <person name="Mnasri B."/>
        </authorList>
    </citation>
    <scope>NUCLEOTIDE SEQUENCE [LARGE SCALE GENOMIC DNA]</scope>
    <source>
        <strain evidence="9 10">1AS12I</strain>
    </source>
</reference>
<dbReference type="Pfam" id="PF07690">
    <property type="entry name" value="MFS_1"/>
    <property type="match status" value="1"/>
</dbReference>